<evidence type="ECO:0000313" key="1">
    <source>
        <dbReference type="EMBL" id="BAM06117.1"/>
    </source>
</evidence>
<dbReference type="STRING" id="1162668.LFE_0396"/>
<sequence length="129" mass="14010">MSVEPLNKKVLFVIEESPTAHLRHFEAMRMALGFSVTHSGMKILLRGRGVLALREVHPELIGLPPELLEVLPLLGDLSVGILVEAESLSEYLPDWTASGPETVISRAEGMDLILGSDLVLGFWSPGRAA</sequence>
<dbReference type="KEGG" id="lfc:LFE_0396"/>
<dbReference type="EMBL" id="AP012342">
    <property type="protein sequence ID" value="BAM06117.1"/>
    <property type="molecule type" value="Genomic_DNA"/>
</dbReference>
<proteinExistence type="predicted"/>
<reference evidence="1 2" key="1">
    <citation type="journal article" date="2012" name="J. Bacteriol.">
        <title>Complete Genome Sequence of Leptospirillum ferrooxidans Strain C2-3, Isolated from a Fresh Volcanic Ash Deposit on the Island of Miyake, Japan.</title>
        <authorList>
            <person name="Fujimura R."/>
            <person name="Sato Y."/>
            <person name="Nishizawa T."/>
            <person name="Oshima K."/>
            <person name="Kim S.-W."/>
            <person name="Hattori M."/>
            <person name="Kamijo T."/>
            <person name="Ohta H."/>
        </authorList>
    </citation>
    <scope>NUCLEOTIDE SEQUENCE [LARGE SCALE GENOMIC DNA]</scope>
    <source>
        <strain evidence="1 2">C2-3</strain>
    </source>
</reference>
<name>I0ILG8_LEPFC</name>
<organism evidence="1 2">
    <name type="scientific">Leptospirillum ferrooxidans (strain C2-3)</name>
    <dbReference type="NCBI Taxonomy" id="1162668"/>
    <lineage>
        <taxon>Bacteria</taxon>
        <taxon>Pseudomonadati</taxon>
        <taxon>Nitrospirota</taxon>
        <taxon>Nitrospiria</taxon>
        <taxon>Nitrospirales</taxon>
        <taxon>Nitrospiraceae</taxon>
        <taxon>Leptospirillum</taxon>
    </lineage>
</organism>
<dbReference type="InterPro" id="IPR027396">
    <property type="entry name" value="DsrEFH-like"/>
</dbReference>
<dbReference type="Gene3D" id="3.40.1260.10">
    <property type="entry name" value="DsrEFH-like"/>
    <property type="match status" value="1"/>
</dbReference>
<dbReference type="OrthoDB" id="9789418at2"/>
<dbReference type="RefSeq" id="WP_014448610.1">
    <property type="nucleotide sequence ID" value="NC_017094.1"/>
</dbReference>
<dbReference type="HOGENOM" id="CLU_1978760_0_0_0"/>
<dbReference type="eggNOG" id="COG2923">
    <property type="taxonomic scope" value="Bacteria"/>
</dbReference>
<keyword evidence="2" id="KW-1185">Reference proteome</keyword>
<dbReference type="Proteomes" id="UP000007382">
    <property type="component" value="Chromosome"/>
</dbReference>
<evidence type="ECO:0000313" key="2">
    <source>
        <dbReference type="Proteomes" id="UP000007382"/>
    </source>
</evidence>
<dbReference type="PATRIC" id="fig|1162668.3.peg.462"/>
<dbReference type="AlphaFoldDB" id="I0ILG8"/>
<accession>I0ILG8</accession>
<protein>
    <submittedName>
        <fullName evidence="1">Uncharacterized protein</fullName>
    </submittedName>
</protein>
<dbReference type="SUPFAM" id="SSF75169">
    <property type="entry name" value="DsrEFH-like"/>
    <property type="match status" value="1"/>
</dbReference>
<gene>
    <name evidence="1" type="ordered locus">LFE_0396</name>
</gene>
<reference evidence="2" key="2">
    <citation type="submission" date="2012-03" db="EMBL/GenBank/DDBJ databases">
        <title>The complete genome sequence of the pioneer microbe on fresh volcanic deposit, Leptospirillum ferrooxidans strain C2-3.</title>
        <authorList>
            <person name="Fujimura R."/>
            <person name="Sato Y."/>
            <person name="Nishizawa T."/>
            <person name="Nanba K."/>
            <person name="Oshima K."/>
            <person name="Hattori M."/>
            <person name="Kamijo T."/>
            <person name="Ohta H."/>
        </authorList>
    </citation>
    <scope>NUCLEOTIDE SEQUENCE [LARGE SCALE GENOMIC DNA]</scope>
    <source>
        <strain evidence="2">C2-3</strain>
    </source>
</reference>